<reference evidence="1 2" key="1">
    <citation type="submission" date="2016-10" db="EMBL/GenBank/DDBJ databases">
        <title>Genome sequence of the ascomycete fungus Penicillium subrubescens.</title>
        <authorList>
            <person name="De Vries R.P."/>
            <person name="Peng M."/>
            <person name="Dilokpimol A."/>
            <person name="Hilden K."/>
            <person name="Makela M.R."/>
            <person name="Grigoriev I."/>
            <person name="Riley R."/>
            <person name="Granchi Z."/>
        </authorList>
    </citation>
    <scope>NUCLEOTIDE SEQUENCE [LARGE SCALE GENOMIC DNA]</scope>
    <source>
        <strain evidence="1 2">CBS 132785</strain>
    </source>
</reference>
<dbReference type="Proteomes" id="UP000186955">
    <property type="component" value="Unassembled WGS sequence"/>
</dbReference>
<name>A0A1Q5UHJ8_9EURO</name>
<organism evidence="1 2">
    <name type="scientific">Penicillium subrubescens</name>
    <dbReference type="NCBI Taxonomy" id="1316194"/>
    <lineage>
        <taxon>Eukaryota</taxon>
        <taxon>Fungi</taxon>
        <taxon>Dikarya</taxon>
        <taxon>Ascomycota</taxon>
        <taxon>Pezizomycotina</taxon>
        <taxon>Eurotiomycetes</taxon>
        <taxon>Eurotiomycetidae</taxon>
        <taxon>Eurotiales</taxon>
        <taxon>Aspergillaceae</taxon>
        <taxon>Penicillium</taxon>
    </lineage>
</organism>
<sequence length="480" mass="53700">MSVNTVPYPFQFDSAAPTGPQDGTIANIDIRIKNTRGKIPSLQAARLRTMMLEARDDPTKILAHACTYDGLSSRLVEEAGFPMVFLAGYAVASSYGLPDTGYIAMAEMCDKIQEAVRQVSVPVMADGDTGYGSPMNVKRTVESFAAAGAAGVMIEDQRWPKRCGHTKGKDVVSREEAYARIKAAVDARNEGRDIFILARTDALMYGWDEAMTRAKEFMRIGVDAIFVEALPDREAMKRCVKEISCPVFANIIEGGKTENISAKELAELGYSAVAYPWTLVAAHLKSVREALDGLKRSMTVGAPPMILTYDEVCEGVGFNKYWMVSTTRGQHFARRRTLRSWQHWKPFVSPAASLRKHTFRKSHMMQHLHPKDKNAPVEVISRLPFEVLEKIILSVDANTILVQCQRVLGTRLYHSDAIQQALGFQPPSRSSSIWMNPFKDTIYRCVLAAHHKELRETCRCWYIENTDEDLLNIIVRVEAS</sequence>
<comment type="caution">
    <text evidence="1">The sequence shown here is derived from an EMBL/GenBank/DDBJ whole genome shotgun (WGS) entry which is preliminary data.</text>
</comment>
<gene>
    <name evidence="1" type="ORF">PENSUB_2486</name>
</gene>
<keyword evidence="2" id="KW-1185">Reference proteome</keyword>
<dbReference type="AlphaFoldDB" id="A0A1Q5UHJ8"/>
<proteinExistence type="predicted"/>
<dbReference type="PANTHER" id="PTHR42905">
    <property type="entry name" value="PHOSPHOENOLPYRUVATE CARBOXYLASE"/>
    <property type="match status" value="1"/>
</dbReference>
<dbReference type="SUPFAM" id="SSF51621">
    <property type="entry name" value="Phosphoenolpyruvate/pyruvate domain"/>
    <property type="match status" value="1"/>
</dbReference>
<dbReference type="PANTHER" id="PTHR42905:SF13">
    <property type="entry name" value="CARBOXYVINYL-CARBOXYPHOSPHONATE PHOSPHORYLMUTASE-RELATED"/>
    <property type="match status" value="1"/>
</dbReference>
<evidence type="ECO:0000313" key="2">
    <source>
        <dbReference type="Proteomes" id="UP000186955"/>
    </source>
</evidence>
<dbReference type="InterPro" id="IPR040442">
    <property type="entry name" value="Pyrv_kinase-like_dom_sf"/>
</dbReference>
<dbReference type="Pfam" id="PF13714">
    <property type="entry name" value="PEP_mutase"/>
    <property type="match status" value="1"/>
</dbReference>
<accession>A0A1Q5UHJ8</accession>
<dbReference type="CDD" id="cd00377">
    <property type="entry name" value="ICL_PEPM"/>
    <property type="match status" value="1"/>
</dbReference>
<dbReference type="Gene3D" id="3.20.20.60">
    <property type="entry name" value="Phosphoenolpyruvate-binding domains"/>
    <property type="match status" value="1"/>
</dbReference>
<protein>
    <submittedName>
        <fullName evidence="1">Carboxyvinyl-carboxyphosphonate phosphorylmutase</fullName>
    </submittedName>
</protein>
<dbReference type="EMBL" id="MNBE01000255">
    <property type="protein sequence ID" value="OKP11934.1"/>
    <property type="molecule type" value="Genomic_DNA"/>
</dbReference>
<evidence type="ECO:0000313" key="1">
    <source>
        <dbReference type="EMBL" id="OKP11934.1"/>
    </source>
</evidence>
<dbReference type="InterPro" id="IPR015813">
    <property type="entry name" value="Pyrv/PenolPyrv_kinase-like_dom"/>
</dbReference>
<dbReference type="InterPro" id="IPR039556">
    <property type="entry name" value="ICL/PEPM"/>
</dbReference>
<dbReference type="STRING" id="1316194.A0A1Q5UHJ8"/>
<dbReference type="GO" id="GO:0003824">
    <property type="term" value="F:catalytic activity"/>
    <property type="evidence" value="ECO:0007669"/>
    <property type="project" value="InterPro"/>
</dbReference>